<protein>
    <submittedName>
        <fullName evidence="5">TetR/AcrR family transcriptional regulator</fullName>
    </submittedName>
</protein>
<dbReference type="Gene3D" id="1.10.10.60">
    <property type="entry name" value="Homeodomain-like"/>
    <property type="match status" value="1"/>
</dbReference>
<keyword evidence="1 2" id="KW-0238">DNA-binding</keyword>
<dbReference type="RefSeq" id="WP_185059982.1">
    <property type="nucleotide sequence ID" value="NZ_BAABJP010000044.1"/>
</dbReference>
<dbReference type="Pfam" id="PF17932">
    <property type="entry name" value="TetR_C_24"/>
    <property type="match status" value="1"/>
</dbReference>
<evidence type="ECO:0000259" key="4">
    <source>
        <dbReference type="PROSITE" id="PS50977"/>
    </source>
</evidence>
<dbReference type="PROSITE" id="PS50977">
    <property type="entry name" value="HTH_TETR_2"/>
    <property type="match status" value="1"/>
</dbReference>
<dbReference type="InterPro" id="IPR050109">
    <property type="entry name" value="HTH-type_TetR-like_transc_reg"/>
</dbReference>
<comment type="caution">
    <text evidence="5">The sequence shown here is derived from an EMBL/GenBank/DDBJ whole genome shotgun (WGS) entry which is preliminary data.</text>
</comment>
<feature type="DNA-binding region" description="H-T-H motif" evidence="2">
    <location>
        <begin position="45"/>
        <end position="64"/>
    </location>
</feature>
<dbReference type="SUPFAM" id="SSF46689">
    <property type="entry name" value="Homeodomain-like"/>
    <property type="match status" value="1"/>
</dbReference>
<dbReference type="EMBL" id="BAABJP010000044">
    <property type="protein sequence ID" value="GAA5170527.1"/>
    <property type="molecule type" value="Genomic_DNA"/>
</dbReference>
<dbReference type="Pfam" id="PF00440">
    <property type="entry name" value="TetR_N"/>
    <property type="match status" value="1"/>
</dbReference>
<keyword evidence="6" id="KW-1185">Reference proteome</keyword>
<dbReference type="Proteomes" id="UP001428817">
    <property type="component" value="Unassembled WGS sequence"/>
</dbReference>
<feature type="domain" description="HTH tetR-type" evidence="4">
    <location>
        <begin position="22"/>
        <end position="82"/>
    </location>
</feature>
<evidence type="ECO:0000313" key="6">
    <source>
        <dbReference type="Proteomes" id="UP001428817"/>
    </source>
</evidence>
<dbReference type="InterPro" id="IPR036271">
    <property type="entry name" value="Tet_transcr_reg_TetR-rel_C_sf"/>
</dbReference>
<dbReference type="SUPFAM" id="SSF48498">
    <property type="entry name" value="Tetracyclin repressor-like, C-terminal domain"/>
    <property type="match status" value="1"/>
</dbReference>
<dbReference type="InterPro" id="IPR001647">
    <property type="entry name" value="HTH_TetR"/>
</dbReference>
<dbReference type="PANTHER" id="PTHR30055:SF226">
    <property type="entry name" value="HTH-TYPE TRANSCRIPTIONAL REGULATOR PKSA"/>
    <property type="match status" value="1"/>
</dbReference>
<name>A0ABP9R233_9PSEU</name>
<reference evidence="6" key="1">
    <citation type="journal article" date="2019" name="Int. J. Syst. Evol. Microbiol.">
        <title>The Global Catalogue of Microorganisms (GCM) 10K type strain sequencing project: providing services to taxonomists for standard genome sequencing and annotation.</title>
        <authorList>
            <consortium name="The Broad Institute Genomics Platform"/>
            <consortium name="The Broad Institute Genome Sequencing Center for Infectious Disease"/>
            <person name="Wu L."/>
            <person name="Ma J."/>
        </authorList>
    </citation>
    <scope>NUCLEOTIDE SEQUENCE [LARGE SCALE GENOMIC DNA]</scope>
    <source>
        <strain evidence="6">JCM 18303</strain>
    </source>
</reference>
<dbReference type="InterPro" id="IPR009057">
    <property type="entry name" value="Homeodomain-like_sf"/>
</dbReference>
<evidence type="ECO:0000256" key="3">
    <source>
        <dbReference type="SAM" id="MobiDB-lite"/>
    </source>
</evidence>
<organism evidence="5 6">
    <name type="scientific">Pseudonocardia eucalypti</name>
    <dbReference type="NCBI Taxonomy" id="648755"/>
    <lineage>
        <taxon>Bacteria</taxon>
        <taxon>Bacillati</taxon>
        <taxon>Actinomycetota</taxon>
        <taxon>Actinomycetes</taxon>
        <taxon>Pseudonocardiales</taxon>
        <taxon>Pseudonocardiaceae</taxon>
        <taxon>Pseudonocardia</taxon>
    </lineage>
</organism>
<dbReference type="PRINTS" id="PR00455">
    <property type="entry name" value="HTHTETR"/>
</dbReference>
<evidence type="ECO:0000256" key="2">
    <source>
        <dbReference type="PROSITE-ProRule" id="PRU00335"/>
    </source>
</evidence>
<sequence length="215" mass="23787">MPKPRTVRANGRSQTETQTKSSRTRERILDAAAKVLSRNGYAGTRLADIAELAEVQAPALYYYFSSRDELIEEVITIGLTRALDHVTEEVTALPPGATGLDRICVAVGAHLEMVLRLSDYCAAAIRNGPQLPSELRERQLIRQREYGDIWRKLIDEAADAGEIHPDLDTRAARMLVLGGLNWATEWWSPNKGASLRKVIETAQIIARNGLANPSN</sequence>
<dbReference type="InterPro" id="IPR041490">
    <property type="entry name" value="KstR2_TetR_C"/>
</dbReference>
<evidence type="ECO:0000256" key="1">
    <source>
        <dbReference type="ARBA" id="ARBA00023125"/>
    </source>
</evidence>
<dbReference type="PANTHER" id="PTHR30055">
    <property type="entry name" value="HTH-TYPE TRANSCRIPTIONAL REGULATOR RUTR"/>
    <property type="match status" value="1"/>
</dbReference>
<feature type="region of interest" description="Disordered" evidence="3">
    <location>
        <begin position="1"/>
        <end position="24"/>
    </location>
</feature>
<feature type="compositionally biased region" description="Polar residues" evidence="3">
    <location>
        <begin position="11"/>
        <end position="21"/>
    </location>
</feature>
<proteinExistence type="predicted"/>
<dbReference type="Gene3D" id="1.10.357.10">
    <property type="entry name" value="Tetracycline Repressor, domain 2"/>
    <property type="match status" value="1"/>
</dbReference>
<evidence type="ECO:0000313" key="5">
    <source>
        <dbReference type="EMBL" id="GAA5170527.1"/>
    </source>
</evidence>
<gene>
    <name evidence="5" type="ORF">GCM10023321_67770</name>
</gene>
<accession>A0ABP9R233</accession>